<accession>A0A6I6JR09</accession>
<sequence length="235" mass="28061">MCRTTTPKESEELFKICKNNTIEYYDVQIEFVDHLASLIEEQWKKQPETDFETALKKLGTYNFTQIKLQKENELSKKYNRLLWKYLLDFFSWPKVIMTLAFTLVLATTFKLVKNDIWIIAPYFGYYGALTLFVGYYYFIIFPKKFKTEKVNGKKFLLLEQLKRSQSMPILMAQIPIQIPNLWNMSEITFIQNTLGIFTISLLIIFFTISMFGELFYIPEKIKEHFKEQFPEFALK</sequence>
<gene>
    <name evidence="2" type="ORF">GM418_14435</name>
</gene>
<dbReference type="AlphaFoldDB" id="A0A6I6JR09"/>
<organism evidence="2 3">
    <name type="scientific">Maribellus comscasis</name>
    <dbReference type="NCBI Taxonomy" id="2681766"/>
    <lineage>
        <taxon>Bacteria</taxon>
        <taxon>Pseudomonadati</taxon>
        <taxon>Bacteroidota</taxon>
        <taxon>Bacteroidia</taxon>
        <taxon>Marinilabiliales</taxon>
        <taxon>Prolixibacteraceae</taxon>
        <taxon>Maribellus</taxon>
    </lineage>
</organism>
<dbReference type="KEGG" id="mcos:GM418_14435"/>
<dbReference type="RefSeq" id="WP_158867491.1">
    <property type="nucleotide sequence ID" value="NZ_CP046401.1"/>
</dbReference>
<keyword evidence="1" id="KW-0812">Transmembrane</keyword>
<feature type="transmembrane region" description="Helical" evidence="1">
    <location>
        <begin position="194"/>
        <end position="217"/>
    </location>
</feature>
<dbReference type="Proteomes" id="UP000428260">
    <property type="component" value="Chromosome"/>
</dbReference>
<evidence type="ECO:0000256" key="1">
    <source>
        <dbReference type="SAM" id="Phobius"/>
    </source>
</evidence>
<evidence type="ECO:0000313" key="3">
    <source>
        <dbReference type="Proteomes" id="UP000428260"/>
    </source>
</evidence>
<protein>
    <submittedName>
        <fullName evidence="2">Uncharacterized protein</fullName>
    </submittedName>
</protein>
<feature type="transmembrane region" description="Helical" evidence="1">
    <location>
        <begin position="85"/>
        <end position="106"/>
    </location>
</feature>
<name>A0A6I6JR09_9BACT</name>
<dbReference type="EMBL" id="CP046401">
    <property type="protein sequence ID" value="QGY44821.1"/>
    <property type="molecule type" value="Genomic_DNA"/>
</dbReference>
<feature type="transmembrane region" description="Helical" evidence="1">
    <location>
        <begin position="118"/>
        <end position="140"/>
    </location>
</feature>
<keyword evidence="1" id="KW-0472">Membrane</keyword>
<proteinExistence type="predicted"/>
<keyword evidence="3" id="KW-1185">Reference proteome</keyword>
<evidence type="ECO:0000313" key="2">
    <source>
        <dbReference type="EMBL" id="QGY44821.1"/>
    </source>
</evidence>
<keyword evidence="1" id="KW-1133">Transmembrane helix</keyword>
<reference evidence="2 3" key="1">
    <citation type="submission" date="2019-11" db="EMBL/GenBank/DDBJ databases">
        <authorList>
            <person name="Zheng R.K."/>
            <person name="Sun C.M."/>
        </authorList>
    </citation>
    <scope>NUCLEOTIDE SEQUENCE [LARGE SCALE GENOMIC DNA]</scope>
    <source>
        <strain evidence="2 3">WC007</strain>
    </source>
</reference>